<dbReference type="SUPFAM" id="SSF159594">
    <property type="entry name" value="XCC0632-like"/>
    <property type="match status" value="1"/>
</dbReference>
<evidence type="ECO:0000313" key="4">
    <source>
        <dbReference type="Proteomes" id="UP000094147"/>
    </source>
</evidence>
<dbReference type="KEGG" id="ksd:KS2013_1938"/>
<dbReference type="Proteomes" id="UP000094147">
    <property type="component" value="Chromosome"/>
</dbReference>
<dbReference type="RefSeq" id="WP_068993211.1">
    <property type="nucleotide sequence ID" value="NZ_CP012418.1"/>
</dbReference>
<dbReference type="InterPro" id="IPR005586">
    <property type="entry name" value="ABC_trans_aux"/>
</dbReference>
<dbReference type="EMBL" id="CP012418">
    <property type="protein sequence ID" value="AOE50647.1"/>
    <property type="molecule type" value="Genomic_DNA"/>
</dbReference>
<feature type="chain" id="PRO_5008544184" description="ABC-type transport auxiliary lipoprotein component domain-containing protein" evidence="1">
    <location>
        <begin position="23"/>
        <end position="189"/>
    </location>
</feature>
<dbReference type="Pfam" id="PF03886">
    <property type="entry name" value="ABC_trans_aux"/>
    <property type="match status" value="1"/>
</dbReference>
<keyword evidence="1" id="KW-0732">Signal</keyword>
<proteinExistence type="predicted"/>
<reference evidence="4" key="1">
    <citation type="submission" date="2015-08" db="EMBL/GenBank/DDBJ databases">
        <authorList>
            <person name="Kim K.M."/>
        </authorList>
    </citation>
    <scope>NUCLEOTIDE SEQUENCE [LARGE SCALE GENOMIC DNA]</scope>
    <source>
        <strain evidence="4">KCTC 23892</strain>
    </source>
</reference>
<dbReference type="OrthoDB" id="7063250at2"/>
<dbReference type="Gene3D" id="3.40.50.10610">
    <property type="entry name" value="ABC-type transport auxiliary lipoprotein component"/>
    <property type="match status" value="1"/>
</dbReference>
<dbReference type="AlphaFoldDB" id="A0A1B3BD44"/>
<dbReference type="PROSITE" id="PS51257">
    <property type="entry name" value="PROKAR_LIPOPROTEIN"/>
    <property type="match status" value="1"/>
</dbReference>
<evidence type="ECO:0000256" key="1">
    <source>
        <dbReference type="SAM" id="SignalP"/>
    </source>
</evidence>
<feature type="signal peptide" evidence="1">
    <location>
        <begin position="1"/>
        <end position="22"/>
    </location>
</feature>
<evidence type="ECO:0000259" key="2">
    <source>
        <dbReference type="Pfam" id="PF03886"/>
    </source>
</evidence>
<keyword evidence="4" id="KW-1185">Reference proteome</keyword>
<evidence type="ECO:0000313" key="3">
    <source>
        <dbReference type="EMBL" id="AOE50647.1"/>
    </source>
</evidence>
<gene>
    <name evidence="3" type="ORF">KS2013_1938</name>
</gene>
<feature type="domain" description="ABC-type transport auxiliary lipoprotein component" evidence="2">
    <location>
        <begin position="29"/>
        <end position="184"/>
    </location>
</feature>
<organism evidence="3 4">
    <name type="scientific">Kangiella sediminilitoris</name>
    <dbReference type="NCBI Taxonomy" id="1144748"/>
    <lineage>
        <taxon>Bacteria</taxon>
        <taxon>Pseudomonadati</taxon>
        <taxon>Pseudomonadota</taxon>
        <taxon>Gammaproteobacteria</taxon>
        <taxon>Kangiellales</taxon>
        <taxon>Kangiellaceae</taxon>
        <taxon>Kangiella</taxon>
    </lineage>
</organism>
<name>A0A1B3BD44_9GAMM</name>
<dbReference type="STRING" id="1144748.KS2013_1938"/>
<accession>A0A1B3BD44</accession>
<sequence length="189" mass="21274" precursor="true">MKILLSLITLCLVWSISGCSTRSPDSNFYLLQNPMPSENLGNEIRIGLGPVTIADYLQKPQIAIRTDGSKMQFAEFERWASDLRGQIITALQYELSAQLNTADVFEYPWRRSDKIDVSLSVDIKRLDASFDESKAYLHATVTMTDKSGNSNIRSYVLTQVLADNSYDAAVTAERRLLTQMVNKITLSLR</sequence>
<protein>
    <recommendedName>
        <fullName evidence="2">ABC-type transport auxiliary lipoprotein component domain-containing protein</fullName>
    </recommendedName>
</protein>